<dbReference type="PANTHER" id="PTHR43201">
    <property type="entry name" value="ACYL-COA SYNTHETASE"/>
    <property type="match status" value="1"/>
</dbReference>
<dbReference type="Gene3D" id="3.40.50.12780">
    <property type="entry name" value="N-terminal domain of ligase-like"/>
    <property type="match status" value="1"/>
</dbReference>
<proteinExistence type="inferred from homology"/>
<keyword evidence="4" id="KW-1185">Reference proteome</keyword>
<sequence length="182" mass="18396">MHDSAPLLASLTDLDAPDRPDALTVADRACSRADLLGAGAKSVAVRADATLETVAAVVGGLLAGVPVVPLPPDSGPAERDHMLRDSGAELVLGAGEELTVDLGERGDYRGAGPSEGTAAFILYTSGTTGAPKGALIGHRAVAAGLDGLADAWRWSAEDTLVHGLPLFHVHGLILGVLGALRT</sequence>
<gene>
    <name evidence="3" type="ORF">ADK38_35790</name>
</gene>
<organism evidence="3 4">
    <name type="scientific">Streptomyces varsoviensis</name>
    <dbReference type="NCBI Taxonomy" id="67373"/>
    <lineage>
        <taxon>Bacteria</taxon>
        <taxon>Bacillati</taxon>
        <taxon>Actinomycetota</taxon>
        <taxon>Actinomycetes</taxon>
        <taxon>Kitasatosporales</taxon>
        <taxon>Streptomycetaceae</taxon>
        <taxon>Streptomyces</taxon>
    </lineage>
</organism>
<comment type="caution">
    <text evidence="3">The sequence shown here is derived from an EMBL/GenBank/DDBJ whole genome shotgun (WGS) entry which is preliminary data.</text>
</comment>
<dbReference type="SUPFAM" id="SSF56801">
    <property type="entry name" value="Acetyl-CoA synthetase-like"/>
    <property type="match status" value="1"/>
</dbReference>
<dbReference type="PROSITE" id="PS00455">
    <property type="entry name" value="AMP_BINDING"/>
    <property type="match status" value="1"/>
</dbReference>
<evidence type="ECO:0000259" key="2">
    <source>
        <dbReference type="Pfam" id="PF00501"/>
    </source>
</evidence>
<dbReference type="InterPro" id="IPR000873">
    <property type="entry name" value="AMP-dep_synth/lig_dom"/>
</dbReference>
<evidence type="ECO:0000313" key="4">
    <source>
        <dbReference type="Proteomes" id="UP000037020"/>
    </source>
</evidence>
<evidence type="ECO:0000313" key="3">
    <source>
        <dbReference type="EMBL" id="KOG85593.1"/>
    </source>
</evidence>
<dbReference type="EMBL" id="LGUT01003324">
    <property type="protein sequence ID" value="KOG85593.1"/>
    <property type="molecule type" value="Genomic_DNA"/>
</dbReference>
<dbReference type="Proteomes" id="UP000037020">
    <property type="component" value="Unassembled WGS sequence"/>
</dbReference>
<comment type="similarity">
    <text evidence="1">Belongs to the ATP-dependent AMP-binding enzyme family.</text>
</comment>
<evidence type="ECO:0000256" key="1">
    <source>
        <dbReference type="ARBA" id="ARBA00006432"/>
    </source>
</evidence>
<feature type="non-terminal residue" evidence="3">
    <location>
        <position position="182"/>
    </location>
</feature>
<dbReference type="Pfam" id="PF00501">
    <property type="entry name" value="AMP-binding"/>
    <property type="match status" value="1"/>
</dbReference>
<feature type="domain" description="AMP-dependent synthetase/ligase" evidence="2">
    <location>
        <begin position="34"/>
        <end position="181"/>
    </location>
</feature>
<accession>A0ABR5IWR1</accession>
<dbReference type="InterPro" id="IPR020845">
    <property type="entry name" value="AMP-binding_CS"/>
</dbReference>
<reference evidence="3 4" key="1">
    <citation type="submission" date="2015-07" db="EMBL/GenBank/DDBJ databases">
        <authorList>
            <person name="Ju K.-S."/>
            <person name="Doroghazi J.R."/>
            <person name="Metcalf W.W."/>
        </authorList>
    </citation>
    <scope>NUCLEOTIDE SEQUENCE [LARGE SCALE GENOMIC DNA]</scope>
    <source>
        <strain evidence="3 4">NRRL B-3589</strain>
    </source>
</reference>
<dbReference type="PANTHER" id="PTHR43201:SF8">
    <property type="entry name" value="ACYL-COA SYNTHETASE FAMILY MEMBER 3"/>
    <property type="match status" value="1"/>
</dbReference>
<name>A0ABR5IWR1_9ACTN</name>
<protein>
    <submittedName>
        <fullName evidence="3">Acyl-CoA synthetase</fullName>
    </submittedName>
</protein>
<dbReference type="InterPro" id="IPR042099">
    <property type="entry name" value="ANL_N_sf"/>
</dbReference>